<evidence type="ECO:0000313" key="3">
    <source>
        <dbReference type="EMBL" id="MBB6577267.1"/>
    </source>
</evidence>
<keyword evidence="2" id="KW-1133">Transmembrane helix</keyword>
<feature type="region of interest" description="Disordered" evidence="1">
    <location>
        <begin position="261"/>
        <end position="280"/>
    </location>
</feature>
<keyword evidence="4" id="KW-1185">Reference proteome</keyword>
<organism evidence="3 4">
    <name type="scientific">Comamonas odontotermitis</name>
    <dbReference type="NCBI Taxonomy" id="379895"/>
    <lineage>
        <taxon>Bacteria</taxon>
        <taxon>Pseudomonadati</taxon>
        <taxon>Pseudomonadota</taxon>
        <taxon>Betaproteobacteria</taxon>
        <taxon>Burkholderiales</taxon>
        <taxon>Comamonadaceae</taxon>
        <taxon>Comamonas</taxon>
    </lineage>
</organism>
<proteinExistence type="predicted"/>
<gene>
    <name evidence="3" type="ORF">HNP33_001322</name>
</gene>
<protein>
    <recommendedName>
        <fullName evidence="5">Transmembrane protein</fullName>
    </recommendedName>
</protein>
<evidence type="ECO:0000256" key="1">
    <source>
        <dbReference type="SAM" id="MobiDB-lite"/>
    </source>
</evidence>
<reference evidence="3 4" key="1">
    <citation type="submission" date="2020-08" db="EMBL/GenBank/DDBJ databases">
        <title>Functional genomics of gut bacteria from endangered species of beetles.</title>
        <authorList>
            <person name="Carlos-Shanley C."/>
        </authorList>
    </citation>
    <scope>NUCLEOTIDE SEQUENCE [LARGE SCALE GENOMIC DNA]</scope>
    <source>
        <strain evidence="3 4">S00124</strain>
    </source>
</reference>
<dbReference type="RefSeq" id="WP_184706746.1">
    <property type="nucleotide sequence ID" value="NZ_JACHKZ010000006.1"/>
</dbReference>
<accession>A0ABR6RDM8</accession>
<name>A0ABR6RDM8_9BURK</name>
<feature type="transmembrane region" description="Helical" evidence="2">
    <location>
        <begin position="148"/>
        <end position="167"/>
    </location>
</feature>
<keyword evidence="2" id="KW-0812">Transmembrane</keyword>
<evidence type="ECO:0008006" key="5">
    <source>
        <dbReference type="Google" id="ProtNLM"/>
    </source>
</evidence>
<comment type="caution">
    <text evidence="3">The sequence shown here is derived from an EMBL/GenBank/DDBJ whole genome shotgun (WGS) entry which is preliminary data.</text>
</comment>
<dbReference type="Proteomes" id="UP000562492">
    <property type="component" value="Unassembled WGS sequence"/>
</dbReference>
<sequence>MQIPHYWAQTRLRHETGMRHGVTVQRWGWSDESQQAAEAHARERAQAALDQALAAPKLRNLDGHFRRMERLNEYGLNGETPIREEILEQRGETVMTRNSYGAHCLNTPHVAIADVDYPREAPPPSLRPLGTLAVVAMGWWFLMQSQGWSAVAWASLALAALVLVLWFRRWLAARQDAAKRADPREAAIQRITHFSEKHPDWGLRIYSTPKGLRVIVTHKPMQPADADVQALFSALQVDPLYQRLCTQQQCFRARVSGKPWRMDMGGPSPQVRRWPADDKHRADRERWSREYDNKAAQYSACQFVSQLGEARIALEAQPLVDWHDEASRAHNTALPVA</sequence>
<evidence type="ECO:0000313" key="4">
    <source>
        <dbReference type="Proteomes" id="UP000562492"/>
    </source>
</evidence>
<evidence type="ECO:0000256" key="2">
    <source>
        <dbReference type="SAM" id="Phobius"/>
    </source>
</evidence>
<keyword evidence="2" id="KW-0472">Membrane</keyword>
<dbReference type="EMBL" id="JACHKZ010000006">
    <property type="protein sequence ID" value="MBB6577267.1"/>
    <property type="molecule type" value="Genomic_DNA"/>
</dbReference>